<dbReference type="InterPro" id="IPR020529">
    <property type="entry name" value="ORC6_met/pln"/>
</dbReference>
<dbReference type="GO" id="GO:0003677">
    <property type="term" value="F:DNA binding"/>
    <property type="evidence" value="ECO:0007669"/>
    <property type="project" value="UniProtKB-KW"/>
</dbReference>
<comment type="subcellular location">
    <subcellularLocation>
        <location evidence="1">Nucleus</location>
    </subcellularLocation>
</comment>
<evidence type="ECO:0000256" key="5">
    <source>
        <dbReference type="ARBA" id="ARBA00023242"/>
    </source>
</evidence>
<keyword evidence="10" id="KW-1185">Reference proteome</keyword>
<evidence type="ECO:0000313" key="10">
    <source>
        <dbReference type="Proteomes" id="UP000005204"/>
    </source>
</evidence>
<proteinExistence type="inferred from homology"/>
<evidence type="ECO:0000259" key="8">
    <source>
        <dbReference type="Pfam" id="PF21913"/>
    </source>
</evidence>
<dbReference type="RefSeq" id="XP_004925347.2">
    <property type="nucleotide sequence ID" value="XM_004925290.4"/>
</dbReference>
<reference evidence="9" key="2">
    <citation type="submission" date="2022-06" db="UniProtKB">
        <authorList>
            <consortium name="EnsemblMetazoa"/>
        </authorList>
    </citation>
    <scope>IDENTIFICATION</scope>
    <source>
        <strain evidence="9">p50T (Dazao)</strain>
    </source>
</reference>
<dbReference type="InterPro" id="IPR054113">
    <property type="entry name" value="ORC6_cyclin-like_2nd"/>
</dbReference>
<keyword evidence="3" id="KW-0235">DNA replication</keyword>
<accession>A0A8R2APX3</accession>
<evidence type="ECO:0000259" key="7">
    <source>
        <dbReference type="Pfam" id="PF05460"/>
    </source>
</evidence>
<dbReference type="GO" id="GO:0005664">
    <property type="term" value="C:nuclear origin of replication recognition complex"/>
    <property type="evidence" value="ECO:0007669"/>
    <property type="project" value="InterPro"/>
</dbReference>
<dbReference type="GeneID" id="101741345"/>
<protein>
    <recommendedName>
        <fullName evidence="11">Origin recognition complex subunit 6</fullName>
    </recommendedName>
</protein>
<dbReference type="CDD" id="cd11583">
    <property type="entry name" value="Orc6_mid"/>
    <property type="match status" value="1"/>
</dbReference>
<dbReference type="Pfam" id="PF21913">
    <property type="entry name" value="ORC6_2nd"/>
    <property type="match status" value="1"/>
</dbReference>
<evidence type="ECO:0000256" key="3">
    <source>
        <dbReference type="ARBA" id="ARBA00022705"/>
    </source>
</evidence>
<feature type="domain" description="ORC6 first cyclin-like" evidence="7">
    <location>
        <begin position="9"/>
        <end position="92"/>
    </location>
</feature>
<evidence type="ECO:0000256" key="4">
    <source>
        <dbReference type="ARBA" id="ARBA00023125"/>
    </source>
</evidence>
<feature type="domain" description="ORC6 second cyclin-like" evidence="8">
    <location>
        <begin position="99"/>
        <end position="181"/>
    </location>
</feature>
<dbReference type="AlphaFoldDB" id="A0A8R2APX3"/>
<evidence type="ECO:0000256" key="6">
    <source>
        <dbReference type="SAM" id="MobiDB-lite"/>
    </source>
</evidence>
<evidence type="ECO:0008006" key="11">
    <source>
        <dbReference type="Google" id="ProtNLM"/>
    </source>
</evidence>
<dbReference type="PANTHER" id="PTHR13394:SF0">
    <property type="entry name" value="ORIGIN RECOGNITION COMPLEX SUBUNIT 6"/>
    <property type="match status" value="1"/>
</dbReference>
<evidence type="ECO:0000256" key="1">
    <source>
        <dbReference type="ARBA" id="ARBA00004123"/>
    </source>
</evidence>
<dbReference type="Proteomes" id="UP000005204">
    <property type="component" value="Unassembled WGS sequence"/>
</dbReference>
<dbReference type="Gene3D" id="1.10.472.10">
    <property type="entry name" value="Cyclin-like"/>
    <property type="match status" value="1"/>
</dbReference>
<organism evidence="9 10">
    <name type="scientific">Bombyx mori</name>
    <name type="common">Silk moth</name>
    <dbReference type="NCBI Taxonomy" id="7091"/>
    <lineage>
        <taxon>Eukaryota</taxon>
        <taxon>Metazoa</taxon>
        <taxon>Ecdysozoa</taxon>
        <taxon>Arthropoda</taxon>
        <taxon>Hexapoda</taxon>
        <taxon>Insecta</taxon>
        <taxon>Pterygota</taxon>
        <taxon>Neoptera</taxon>
        <taxon>Endopterygota</taxon>
        <taxon>Lepidoptera</taxon>
        <taxon>Glossata</taxon>
        <taxon>Ditrysia</taxon>
        <taxon>Bombycoidea</taxon>
        <taxon>Bombycidae</taxon>
        <taxon>Bombycinae</taxon>
        <taxon>Bombyx</taxon>
    </lineage>
</organism>
<evidence type="ECO:0000256" key="2">
    <source>
        <dbReference type="ARBA" id="ARBA00010840"/>
    </source>
</evidence>
<feature type="region of interest" description="Disordered" evidence="6">
    <location>
        <begin position="245"/>
        <end position="276"/>
    </location>
</feature>
<dbReference type="Pfam" id="PF05460">
    <property type="entry name" value="ORC6"/>
    <property type="match status" value="1"/>
</dbReference>
<dbReference type="CDD" id="cd16075">
    <property type="entry name" value="ORC6_CTD"/>
    <property type="match status" value="1"/>
</dbReference>
<evidence type="ECO:0000313" key="9">
    <source>
        <dbReference type="EnsemblMetazoa" id="XP_004925347.2"/>
    </source>
</evidence>
<comment type="similarity">
    <text evidence="2">Belongs to the ORC6 family.</text>
</comment>
<name>A0A8R2APX3_BOMMO</name>
<dbReference type="KEGG" id="bmor:101741345"/>
<dbReference type="InterPro" id="IPR008721">
    <property type="entry name" value="ORC6_cyclin_first"/>
</dbReference>
<dbReference type="CTD" id="23594"/>
<keyword evidence="5" id="KW-0539">Nucleus</keyword>
<dbReference type="GO" id="GO:0006270">
    <property type="term" value="P:DNA replication initiation"/>
    <property type="evidence" value="ECO:0007669"/>
    <property type="project" value="TreeGrafter"/>
</dbReference>
<dbReference type="EnsemblMetazoa" id="XM_004925290.3">
    <property type="protein sequence ID" value="XP_004925347.2"/>
    <property type="gene ID" value="LOC101741345"/>
</dbReference>
<feature type="compositionally biased region" description="Basic and acidic residues" evidence="6">
    <location>
        <begin position="245"/>
        <end position="254"/>
    </location>
</feature>
<dbReference type="PANTHER" id="PTHR13394">
    <property type="entry name" value="ORIGIN RECOGNITION COMPLEX SUBUNIT 6"/>
    <property type="match status" value="1"/>
</dbReference>
<sequence length="291" mass="33176">MAKYNKTLHLIASKLGISDEEKVLRKAAEFERLLETKSTAGSNITDTSKVVICLDLAASLYGTEFDVKQAIKYSGLRPTVYANSKKIISNRLELDVDRLSVAVLCASLQNSGVQALAEKILEQYKQYSKVELDMSLPQYVCMAVYQACRISKVKVSKSKIIEKARLKPAQWNKLEADWSQFADTHFAVKKRGKKEVKNSIENVEENVPMEVDSSKQEEPIETFEPYEQWKKRMLDSAYSELKELEKSQSDKLKDMVMSPRRSPRKTPQKYSPYKSLNTKGSVRLLFPIESN</sequence>
<keyword evidence="4" id="KW-0238">DNA-binding</keyword>
<reference evidence="10" key="1">
    <citation type="journal article" date="2008" name="Insect Biochem. Mol. Biol.">
        <title>The genome of a lepidopteran model insect, the silkworm Bombyx mori.</title>
        <authorList>
            <consortium name="International Silkworm Genome Consortium"/>
        </authorList>
    </citation>
    <scope>NUCLEOTIDE SEQUENCE [LARGE SCALE GENOMIC DNA]</scope>
    <source>
        <strain evidence="10">p50T</strain>
    </source>
</reference>